<dbReference type="InterPro" id="IPR001128">
    <property type="entry name" value="Cyt_P450"/>
</dbReference>
<evidence type="ECO:0000313" key="4">
    <source>
        <dbReference type="Proteomes" id="UP000288716"/>
    </source>
</evidence>
<protein>
    <submittedName>
        <fullName evidence="3">Uncharacterized protein</fullName>
    </submittedName>
</protein>
<dbReference type="GO" id="GO:0016705">
    <property type="term" value="F:oxidoreductase activity, acting on paired donors, with incorporation or reduction of molecular oxygen"/>
    <property type="evidence" value="ECO:0007669"/>
    <property type="project" value="InterPro"/>
</dbReference>
<name>A0A443S0M5_9ACAR</name>
<dbReference type="InterPro" id="IPR036396">
    <property type="entry name" value="Cyt_P450_sf"/>
</dbReference>
<keyword evidence="4" id="KW-1185">Reference proteome</keyword>
<evidence type="ECO:0000256" key="2">
    <source>
        <dbReference type="ARBA" id="ARBA00023033"/>
    </source>
</evidence>
<dbReference type="GO" id="GO:0005506">
    <property type="term" value="F:iron ion binding"/>
    <property type="evidence" value="ECO:0007669"/>
    <property type="project" value="InterPro"/>
</dbReference>
<comment type="similarity">
    <text evidence="1">Belongs to the cytochrome P450 family.</text>
</comment>
<evidence type="ECO:0000256" key="1">
    <source>
        <dbReference type="ARBA" id="ARBA00010617"/>
    </source>
</evidence>
<comment type="caution">
    <text evidence="3">The sequence shown here is derived from an EMBL/GenBank/DDBJ whole genome shotgun (WGS) entry which is preliminary data.</text>
</comment>
<sequence>MLKENRGGFSRNLFFIIFGISEDDSKGQAHDYSLIVSEFALNTIAEFVCSKRYKYNEPMFTQLRGWITNGASALEYFNFYLSGTLFKYYLRLSSDSENIWSTNFNAFNEYMKSLIEERKETFDANNCKDMIDCWLKECLDNPNHEYIKCE</sequence>
<gene>
    <name evidence="3" type="ORF">B4U80_14925</name>
</gene>
<dbReference type="EMBL" id="NCKV01013762">
    <property type="protein sequence ID" value="RWS21087.1"/>
    <property type="molecule type" value="Genomic_DNA"/>
</dbReference>
<accession>A0A443S0M5</accession>
<dbReference type="OrthoDB" id="6507093at2759"/>
<dbReference type="GO" id="GO:0020037">
    <property type="term" value="F:heme binding"/>
    <property type="evidence" value="ECO:0007669"/>
    <property type="project" value="InterPro"/>
</dbReference>
<dbReference type="SUPFAM" id="SSF48264">
    <property type="entry name" value="Cytochrome P450"/>
    <property type="match status" value="1"/>
</dbReference>
<dbReference type="GO" id="GO:0004497">
    <property type="term" value="F:monooxygenase activity"/>
    <property type="evidence" value="ECO:0007669"/>
    <property type="project" value="UniProtKB-KW"/>
</dbReference>
<evidence type="ECO:0000313" key="3">
    <source>
        <dbReference type="EMBL" id="RWS21087.1"/>
    </source>
</evidence>
<reference evidence="3 4" key="1">
    <citation type="journal article" date="2018" name="Gigascience">
        <title>Genomes of trombidid mites reveal novel predicted allergens and laterally-transferred genes associated with secondary metabolism.</title>
        <authorList>
            <person name="Dong X."/>
            <person name="Chaisiri K."/>
            <person name="Xia D."/>
            <person name="Armstrong S.D."/>
            <person name="Fang Y."/>
            <person name="Donnelly M.J."/>
            <person name="Kadowaki T."/>
            <person name="McGarry J.W."/>
            <person name="Darby A.C."/>
            <person name="Makepeace B.L."/>
        </authorList>
    </citation>
    <scope>NUCLEOTIDE SEQUENCE [LARGE SCALE GENOMIC DNA]</scope>
    <source>
        <strain evidence="3">UoL-UT</strain>
    </source>
</reference>
<proteinExistence type="inferred from homology"/>
<dbReference type="AlphaFoldDB" id="A0A443S0M5"/>
<keyword evidence="2" id="KW-0560">Oxidoreductase</keyword>
<dbReference type="VEuPathDB" id="VectorBase:LDEU010953"/>
<keyword evidence="2" id="KW-0503">Monooxygenase</keyword>
<organism evidence="3 4">
    <name type="scientific">Leptotrombidium deliense</name>
    <dbReference type="NCBI Taxonomy" id="299467"/>
    <lineage>
        <taxon>Eukaryota</taxon>
        <taxon>Metazoa</taxon>
        <taxon>Ecdysozoa</taxon>
        <taxon>Arthropoda</taxon>
        <taxon>Chelicerata</taxon>
        <taxon>Arachnida</taxon>
        <taxon>Acari</taxon>
        <taxon>Acariformes</taxon>
        <taxon>Trombidiformes</taxon>
        <taxon>Prostigmata</taxon>
        <taxon>Anystina</taxon>
        <taxon>Parasitengona</taxon>
        <taxon>Trombiculoidea</taxon>
        <taxon>Trombiculidae</taxon>
        <taxon>Leptotrombidium</taxon>
    </lineage>
</organism>
<dbReference type="Proteomes" id="UP000288716">
    <property type="component" value="Unassembled WGS sequence"/>
</dbReference>
<dbReference type="Pfam" id="PF00067">
    <property type="entry name" value="p450"/>
    <property type="match status" value="1"/>
</dbReference>
<dbReference type="Gene3D" id="1.10.630.10">
    <property type="entry name" value="Cytochrome P450"/>
    <property type="match status" value="1"/>
</dbReference>